<dbReference type="GO" id="GO:0016567">
    <property type="term" value="P:protein ubiquitination"/>
    <property type="evidence" value="ECO:0007669"/>
    <property type="project" value="TreeGrafter"/>
</dbReference>
<protein>
    <submittedName>
        <fullName evidence="10">RING-type E3 ubiquitin transferase</fullName>
        <ecNumber evidence="10">2.3.2.27</ecNumber>
    </submittedName>
</protein>
<feature type="region of interest" description="Disordered" evidence="8">
    <location>
        <begin position="76"/>
        <end position="122"/>
    </location>
</feature>
<dbReference type="PANTHER" id="PTHR12603:SF0">
    <property type="entry name" value="CCR4-NOT TRANSCRIPTION COMPLEX SUBUNIT 4"/>
    <property type="match status" value="1"/>
</dbReference>
<sequence length="626" mass="69821">MEEDLEVLSGSNDDEEQICPLCMELLDETDRNLFPCSCGYQVCLWCLHYIRNTMGNKCPACRQDYDESNFKYKTKTPTSTRTLQTKKKRESKDSLSKESLNDSSKESGKDEPKDPKDLKEDQVESLKDVRVIQRNLVYVVGIPLKLAKKEILKKYEYFGQYGKIQHIVVNKSNTYSSNWGGPSYTAYITYSKKSEASCAIQGINGQQIDNKYLRASYGTTKYCSYFLKGLKCFNSDCFYLHQFGDERDRFVKDSSKLLYNTSSFNKDLSSFSGVNREQSVTSFSREQPSASMTRESRDVADGTWVSVVSGSKPQTVNTGFTSHLQQASAAGSTENAPSNITANLTANIASIASNLTNITANLTWNSHSNAGEGGLFSLPIAQCLERYNKCSRLVNLRNINSDKLNSVDTVKKLIEWSQVSPSQDFAANPKDSGAAKFNADKEVSGQTSKDNAGKEASESTNTDSSSSDTKDGDKGNKHSIVPDELTVNDIMSRIRRHTMLIDNLSKQYSNLNHTSSPSAAHSNLNGNLASLGKETMGLGYNRDMSGFNNIESYAINVLHNHAPTQSYTNNFTNYSVNKEATKDREKDAGKSDDVDKKLELEAFKILQVQLQRNEQFANHMKLIVEQ</sequence>
<dbReference type="SMART" id="SM00361">
    <property type="entry name" value="RRM_1"/>
    <property type="match status" value="1"/>
</dbReference>
<evidence type="ECO:0000313" key="11">
    <source>
        <dbReference type="Proteomes" id="UP000244803"/>
    </source>
</evidence>
<evidence type="ECO:0000256" key="5">
    <source>
        <dbReference type="ARBA" id="ARBA00022884"/>
    </source>
</evidence>
<dbReference type="InterPro" id="IPR000504">
    <property type="entry name" value="RRM_dom"/>
</dbReference>
<keyword evidence="6" id="KW-0175">Coiled coil</keyword>
<dbReference type="SUPFAM" id="SSF57850">
    <property type="entry name" value="RING/U-box"/>
    <property type="match status" value="1"/>
</dbReference>
<dbReference type="InterPro" id="IPR039515">
    <property type="entry name" value="NOT4_mRING-HC-C4C4"/>
</dbReference>
<dbReference type="InterPro" id="IPR034261">
    <property type="entry name" value="CNOT4_RRM"/>
</dbReference>
<proteinExistence type="predicted"/>
<evidence type="ECO:0000256" key="2">
    <source>
        <dbReference type="ARBA" id="ARBA00022723"/>
    </source>
</evidence>
<dbReference type="GO" id="GO:0003723">
    <property type="term" value="F:RNA binding"/>
    <property type="evidence" value="ECO:0007669"/>
    <property type="project" value="UniProtKB-KW"/>
</dbReference>
<keyword evidence="3" id="KW-0863">Zinc-finger</keyword>
<dbReference type="FunFam" id="3.30.40.10:FF:000006">
    <property type="entry name" value="CCR4-NOT transcription complex subunit 4"/>
    <property type="match status" value="1"/>
</dbReference>
<dbReference type="Pfam" id="PF00076">
    <property type="entry name" value="RRM_1"/>
    <property type="match status" value="1"/>
</dbReference>
<dbReference type="InterPro" id="IPR035979">
    <property type="entry name" value="RBD_domain_sf"/>
</dbReference>
<dbReference type="GO" id="GO:0005634">
    <property type="term" value="C:nucleus"/>
    <property type="evidence" value="ECO:0007669"/>
    <property type="project" value="UniProtKB-SubCell"/>
</dbReference>
<keyword evidence="10" id="KW-0808">Transferase</keyword>
<dbReference type="EMBL" id="CP056065">
    <property type="protein sequence ID" value="UKJ87836.2"/>
    <property type="molecule type" value="Genomic_DNA"/>
</dbReference>
<evidence type="ECO:0000256" key="7">
    <source>
        <dbReference type="ARBA" id="ARBA00023242"/>
    </source>
</evidence>
<dbReference type="GO" id="GO:0030014">
    <property type="term" value="C:CCR4-NOT complex"/>
    <property type="evidence" value="ECO:0007669"/>
    <property type="project" value="InterPro"/>
</dbReference>
<dbReference type="GO" id="GO:0061630">
    <property type="term" value="F:ubiquitin protein ligase activity"/>
    <property type="evidence" value="ECO:0007669"/>
    <property type="project" value="UniProtKB-EC"/>
</dbReference>
<dbReference type="SUPFAM" id="SSF54928">
    <property type="entry name" value="RNA-binding domain, RBD"/>
    <property type="match status" value="1"/>
</dbReference>
<dbReference type="PANTHER" id="PTHR12603">
    <property type="entry name" value="CCR4-NOT TRANSCRIPTION COMPLEX RELATED"/>
    <property type="match status" value="1"/>
</dbReference>
<evidence type="ECO:0000256" key="4">
    <source>
        <dbReference type="ARBA" id="ARBA00022833"/>
    </source>
</evidence>
<evidence type="ECO:0000256" key="6">
    <source>
        <dbReference type="ARBA" id="ARBA00023054"/>
    </source>
</evidence>
<comment type="subcellular location">
    <subcellularLocation>
        <location evidence="1">Nucleus</location>
    </subcellularLocation>
</comment>
<organism evidence="10 11">
    <name type="scientific">Theileria orientalis</name>
    <dbReference type="NCBI Taxonomy" id="68886"/>
    <lineage>
        <taxon>Eukaryota</taxon>
        <taxon>Sar</taxon>
        <taxon>Alveolata</taxon>
        <taxon>Apicomplexa</taxon>
        <taxon>Aconoidasida</taxon>
        <taxon>Piroplasmida</taxon>
        <taxon>Theileriidae</taxon>
        <taxon>Theileria</taxon>
    </lineage>
</organism>
<dbReference type="EC" id="2.3.2.27" evidence="10"/>
<evidence type="ECO:0000256" key="1">
    <source>
        <dbReference type="ARBA" id="ARBA00004123"/>
    </source>
</evidence>
<name>A0A976M3S8_THEOR</name>
<dbReference type="OrthoDB" id="361277at2759"/>
<keyword evidence="2" id="KW-0479">Metal-binding</keyword>
<accession>A0A976M3S8</accession>
<keyword evidence="4" id="KW-0862">Zinc</keyword>
<evidence type="ECO:0000256" key="3">
    <source>
        <dbReference type="ARBA" id="ARBA00022771"/>
    </source>
</evidence>
<dbReference type="CDD" id="cd12438">
    <property type="entry name" value="RRM_CNOT4"/>
    <property type="match status" value="1"/>
</dbReference>
<evidence type="ECO:0000313" key="10">
    <source>
        <dbReference type="EMBL" id="UKJ87836.2"/>
    </source>
</evidence>
<dbReference type="InterPro" id="IPR012677">
    <property type="entry name" value="Nucleotide-bd_a/b_plait_sf"/>
</dbReference>
<dbReference type="InterPro" id="IPR013083">
    <property type="entry name" value="Znf_RING/FYVE/PHD"/>
</dbReference>
<dbReference type="Gene3D" id="3.30.70.330">
    <property type="match status" value="1"/>
</dbReference>
<dbReference type="CDD" id="cd16618">
    <property type="entry name" value="mRING-HC-C4C4_CNOT4"/>
    <property type="match status" value="1"/>
</dbReference>
<dbReference type="Gene3D" id="3.30.40.10">
    <property type="entry name" value="Zinc/RING finger domain, C3HC4 (zinc finger)"/>
    <property type="match status" value="1"/>
</dbReference>
<keyword evidence="10" id="KW-0012">Acyltransferase</keyword>
<dbReference type="InterPro" id="IPR039780">
    <property type="entry name" value="Mot2"/>
</dbReference>
<feature type="domain" description="RNA recognition motif" evidence="9">
    <location>
        <begin position="136"/>
        <end position="216"/>
    </location>
</feature>
<reference evidence="10" key="1">
    <citation type="submission" date="2022-07" db="EMBL/GenBank/DDBJ databases">
        <title>Evaluation of T. orientalis genome assembly methods using nanopore sequencing and analysis of variation between genomes.</title>
        <authorList>
            <person name="Yam J."/>
            <person name="Micallef M.L."/>
            <person name="Liu M."/>
            <person name="Djordjevic S.P."/>
            <person name="Bogema D.R."/>
            <person name="Jenkins C."/>
        </authorList>
    </citation>
    <scope>NUCLEOTIDE SEQUENCE</scope>
    <source>
        <strain evidence="10">Fish Creek</strain>
    </source>
</reference>
<evidence type="ECO:0000259" key="9">
    <source>
        <dbReference type="SMART" id="SM00361"/>
    </source>
</evidence>
<dbReference type="AlphaFoldDB" id="A0A976M3S8"/>
<gene>
    <name evidence="10" type="ORF">MACJ_000276</name>
</gene>
<feature type="compositionally biased region" description="Basic and acidic residues" evidence="8">
    <location>
        <begin position="90"/>
        <end position="122"/>
    </location>
</feature>
<dbReference type="InterPro" id="IPR003954">
    <property type="entry name" value="RRM_euk-type"/>
</dbReference>
<keyword evidence="7" id="KW-0539">Nucleus</keyword>
<keyword evidence="5" id="KW-0694">RNA-binding</keyword>
<dbReference type="Proteomes" id="UP000244803">
    <property type="component" value="Chromosome 1"/>
</dbReference>
<evidence type="ECO:0000256" key="8">
    <source>
        <dbReference type="SAM" id="MobiDB-lite"/>
    </source>
</evidence>
<dbReference type="Pfam" id="PF14570">
    <property type="entry name" value="zf-RING_4"/>
    <property type="match status" value="1"/>
</dbReference>
<dbReference type="GO" id="GO:0008270">
    <property type="term" value="F:zinc ion binding"/>
    <property type="evidence" value="ECO:0007669"/>
    <property type="project" value="UniProtKB-KW"/>
</dbReference>
<feature type="region of interest" description="Disordered" evidence="8">
    <location>
        <begin position="423"/>
        <end position="480"/>
    </location>
</feature>